<dbReference type="SUPFAM" id="SSF103039">
    <property type="entry name" value="CheC-like"/>
    <property type="match status" value="1"/>
</dbReference>
<dbReference type="Proteomes" id="UP001183176">
    <property type="component" value="Unassembled WGS sequence"/>
</dbReference>
<dbReference type="InterPro" id="IPR028976">
    <property type="entry name" value="CheC-like_sf"/>
</dbReference>
<dbReference type="Gene3D" id="3.40.1550.10">
    <property type="entry name" value="CheC-like"/>
    <property type="match status" value="1"/>
</dbReference>
<dbReference type="EMBL" id="JAVREH010000027">
    <property type="protein sequence ID" value="MDT0263061.1"/>
    <property type="molecule type" value="Genomic_DNA"/>
</dbReference>
<accession>A0ABU2JE98</accession>
<evidence type="ECO:0000313" key="3">
    <source>
        <dbReference type="EMBL" id="MDT0263061.1"/>
    </source>
</evidence>
<dbReference type="Pfam" id="PF13690">
    <property type="entry name" value="CheX"/>
    <property type="match status" value="1"/>
</dbReference>
<gene>
    <name evidence="3" type="ORF">RM423_16850</name>
</gene>
<evidence type="ECO:0000259" key="2">
    <source>
        <dbReference type="Pfam" id="PF13690"/>
    </source>
</evidence>
<proteinExistence type="predicted"/>
<name>A0ABU2JE98_9ACTN</name>
<dbReference type="InterPro" id="IPR028051">
    <property type="entry name" value="CheX-like_dom"/>
</dbReference>
<dbReference type="RefSeq" id="WP_311424207.1">
    <property type="nucleotide sequence ID" value="NZ_JAVREH010000027.1"/>
</dbReference>
<evidence type="ECO:0000256" key="1">
    <source>
        <dbReference type="ARBA" id="ARBA00022500"/>
    </source>
</evidence>
<sequence length="173" mass="18083">MPTSTDRSPISHQTVAAIVADTCAGLFGEFSEPPSPHAAGAELPDAEAMVSITGAWAGHVRIGCSRTAAADVAARLMLMESNELSDSDVADALGEFVNIVGGNIKSALPGPSALSLPLVALGRAEGHATQLPGCVETTRVELSWQNQPLIVSVWSEQENHNEKREERNENSGG</sequence>
<evidence type="ECO:0000313" key="4">
    <source>
        <dbReference type="Proteomes" id="UP001183176"/>
    </source>
</evidence>
<protein>
    <submittedName>
        <fullName evidence="3">Chemotaxis protein CheX</fullName>
    </submittedName>
</protein>
<feature type="domain" description="Chemotaxis phosphatase CheX-like" evidence="2">
    <location>
        <begin position="48"/>
        <end position="123"/>
    </location>
</feature>
<reference evidence="4" key="1">
    <citation type="submission" date="2023-07" db="EMBL/GenBank/DDBJ databases">
        <title>30 novel species of actinomycetes from the DSMZ collection.</title>
        <authorList>
            <person name="Nouioui I."/>
        </authorList>
    </citation>
    <scope>NUCLEOTIDE SEQUENCE [LARGE SCALE GENOMIC DNA]</scope>
    <source>
        <strain evidence="4">DSM 44399</strain>
    </source>
</reference>
<keyword evidence="4" id="KW-1185">Reference proteome</keyword>
<keyword evidence="1" id="KW-0145">Chemotaxis</keyword>
<organism evidence="3 4">
    <name type="scientific">Jatrophihabitans lederbergiae</name>
    <dbReference type="NCBI Taxonomy" id="3075547"/>
    <lineage>
        <taxon>Bacteria</taxon>
        <taxon>Bacillati</taxon>
        <taxon>Actinomycetota</taxon>
        <taxon>Actinomycetes</taxon>
        <taxon>Jatrophihabitantales</taxon>
        <taxon>Jatrophihabitantaceae</taxon>
        <taxon>Jatrophihabitans</taxon>
    </lineage>
</organism>
<comment type="caution">
    <text evidence="3">The sequence shown here is derived from an EMBL/GenBank/DDBJ whole genome shotgun (WGS) entry which is preliminary data.</text>
</comment>